<name>A0A382TGU4_9ZZZZ</name>
<organism evidence="1">
    <name type="scientific">marine metagenome</name>
    <dbReference type="NCBI Taxonomy" id="408172"/>
    <lineage>
        <taxon>unclassified sequences</taxon>
        <taxon>metagenomes</taxon>
        <taxon>ecological metagenomes</taxon>
    </lineage>
</organism>
<evidence type="ECO:0000313" key="1">
    <source>
        <dbReference type="EMBL" id="SVD21330.1"/>
    </source>
</evidence>
<accession>A0A382TGU4</accession>
<dbReference type="EMBL" id="UINC01136514">
    <property type="protein sequence ID" value="SVD21330.1"/>
    <property type="molecule type" value="Genomic_DNA"/>
</dbReference>
<sequence length="26" mass="3069">MMTIRRSFEAQKWTSHALDPLIACDF</sequence>
<protein>
    <submittedName>
        <fullName evidence="1">Uncharacterized protein</fullName>
    </submittedName>
</protein>
<gene>
    <name evidence="1" type="ORF">METZ01_LOCUS374184</name>
</gene>
<dbReference type="AlphaFoldDB" id="A0A382TGU4"/>
<reference evidence="1" key="1">
    <citation type="submission" date="2018-05" db="EMBL/GenBank/DDBJ databases">
        <authorList>
            <person name="Lanie J.A."/>
            <person name="Ng W.-L."/>
            <person name="Kazmierczak K.M."/>
            <person name="Andrzejewski T.M."/>
            <person name="Davidsen T.M."/>
            <person name="Wayne K.J."/>
            <person name="Tettelin H."/>
            <person name="Glass J.I."/>
            <person name="Rusch D."/>
            <person name="Podicherti R."/>
            <person name="Tsui H.-C.T."/>
            <person name="Winkler M.E."/>
        </authorList>
    </citation>
    <scope>NUCLEOTIDE SEQUENCE</scope>
</reference>
<proteinExistence type="predicted"/>